<dbReference type="InterPro" id="IPR014748">
    <property type="entry name" value="Enoyl-CoA_hydra_C"/>
</dbReference>
<gene>
    <name evidence="7" type="ORF">SAMN05660649_00369</name>
</gene>
<keyword evidence="4" id="KW-0443">Lipid metabolism</keyword>
<evidence type="ECO:0000256" key="3">
    <source>
        <dbReference type="ARBA" id="ARBA00022946"/>
    </source>
</evidence>
<dbReference type="Proteomes" id="UP000199337">
    <property type="component" value="Unassembled WGS sequence"/>
</dbReference>
<evidence type="ECO:0000256" key="5">
    <source>
        <dbReference type="ARBA" id="ARBA00037410"/>
    </source>
</evidence>
<dbReference type="Gene3D" id="3.90.226.10">
    <property type="entry name" value="2-enoyl-CoA Hydratase, Chain A, domain 1"/>
    <property type="match status" value="1"/>
</dbReference>
<dbReference type="InterPro" id="IPR029045">
    <property type="entry name" value="ClpP/crotonase-like_dom_sf"/>
</dbReference>
<comment type="function">
    <text evidence="5">May play a role in fatty acid biosynthesis and insulin sensitivity.</text>
</comment>
<keyword evidence="3" id="KW-0809">Transit peptide</keyword>
<dbReference type="EMBL" id="FOOX01000001">
    <property type="protein sequence ID" value="SFF98991.1"/>
    <property type="molecule type" value="Genomic_DNA"/>
</dbReference>
<evidence type="ECO:0000313" key="8">
    <source>
        <dbReference type="Proteomes" id="UP000199337"/>
    </source>
</evidence>
<dbReference type="GO" id="GO:0006631">
    <property type="term" value="P:fatty acid metabolic process"/>
    <property type="evidence" value="ECO:0007669"/>
    <property type="project" value="UniProtKB-KW"/>
</dbReference>
<dbReference type="CDD" id="cd06558">
    <property type="entry name" value="crotonase-like"/>
    <property type="match status" value="1"/>
</dbReference>
<dbReference type="InterPro" id="IPR052377">
    <property type="entry name" value="Mitochondrial_ECH-domain"/>
</dbReference>
<reference evidence="8" key="1">
    <citation type="submission" date="2016-10" db="EMBL/GenBank/DDBJ databases">
        <authorList>
            <person name="Varghese N."/>
            <person name="Submissions S."/>
        </authorList>
    </citation>
    <scope>NUCLEOTIDE SEQUENCE [LARGE SCALE GENOMIC DNA]</scope>
    <source>
        <strain evidence="8">DSM 17038</strain>
    </source>
</reference>
<dbReference type="Gene3D" id="1.10.12.10">
    <property type="entry name" value="Lyase 2-enoyl-coa Hydratase, Chain A, domain 2"/>
    <property type="match status" value="1"/>
</dbReference>
<dbReference type="NCBIfam" id="NF006008">
    <property type="entry name" value="PRK08139.1"/>
    <property type="match status" value="1"/>
</dbReference>
<dbReference type="PANTHER" id="PTHR43602">
    <property type="match status" value="1"/>
</dbReference>
<evidence type="ECO:0000256" key="1">
    <source>
        <dbReference type="ARBA" id="ARBA00005254"/>
    </source>
</evidence>
<dbReference type="RefSeq" id="WP_207648112.1">
    <property type="nucleotide sequence ID" value="NZ_FOOX01000001.1"/>
</dbReference>
<dbReference type="SUPFAM" id="SSF52096">
    <property type="entry name" value="ClpP/crotonase"/>
    <property type="match status" value="1"/>
</dbReference>
<evidence type="ECO:0000313" key="7">
    <source>
        <dbReference type="EMBL" id="SFF98991.1"/>
    </source>
</evidence>
<dbReference type="AlphaFoldDB" id="A0A1I2NCA7"/>
<name>A0A1I2NCA7_9FIRM</name>
<dbReference type="STRING" id="341036.SAMN05660649_00369"/>
<sequence>MSVNFDISKKVPVNDMGLENLLYEPKGNVGVISLNRPEKRNALSRGLLMELTGFINELALDKKVNVIIIKGLGKTFSAGHDLKEIYESDPQEVLKLFQTCYQTMQAIREISKPVIAQVHGVATAAGCQLVAACDLAVAAEDALFGTPGVKIGIFCTTPAVFLSRNVGRKKAMEMLLTGDLISASEALLHGLVNKVVPLENLDSETFSMAEKIAGLSASAIAVGKRAFYQQLNMDDFQALNYASEVISLNSTTRDAREGIGAFIEKREPKWKD</sequence>
<accession>A0A1I2NCA7</accession>
<dbReference type="GO" id="GO:0016836">
    <property type="term" value="F:hydro-lyase activity"/>
    <property type="evidence" value="ECO:0007669"/>
    <property type="project" value="TreeGrafter"/>
</dbReference>
<keyword evidence="2" id="KW-0276">Fatty acid metabolism</keyword>
<keyword evidence="8" id="KW-1185">Reference proteome</keyword>
<dbReference type="Pfam" id="PF00378">
    <property type="entry name" value="ECH_1"/>
    <property type="match status" value="1"/>
</dbReference>
<dbReference type="PANTHER" id="PTHR43602:SF1">
    <property type="entry name" value="ENOYL-COA HYDRATASE DOMAIN-CONTAINING PROTEIN 3, MITOCHONDRIAL"/>
    <property type="match status" value="1"/>
</dbReference>
<evidence type="ECO:0000256" key="6">
    <source>
        <dbReference type="ARBA" id="ARBA00040545"/>
    </source>
</evidence>
<evidence type="ECO:0000256" key="2">
    <source>
        <dbReference type="ARBA" id="ARBA00022832"/>
    </source>
</evidence>
<comment type="similarity">
    <text evidence="1">Belongs to the enoyl-CoA hydratase/isomerase family.</text>
</comment>
<organism evidence="7 8">
    <name type="scientific">Desulfotruncus arcticus DSM 17038</name>
    <dbReference type="NCBI Taxonomy" id="1121424"/>
    <lineage>
        <taxon>Bacteria</taxon>
        <taxon>Bacillati</taxon>
        <taxon>Bacillota</taxon>
        <taxon>Clostridia</taxon>
        <taxon>Eubacteriales</taxon>
        <taxon>Desulfallaceae</taxon>
        <taxon>Desulfotruncus</taxon>
    </lineage>
</organism>
<dbReference type="InterPro" id="IPR001753">
    <property type="entry name" value="Enoyl-CoA_hydra/iso"/>
</dbReference>
<evidence type="ECO:0000256" key="4">
    <source>
        <dbReference type="ARBA" id="ARBA00023098"/>
    </source>
</evidence>
<proteinExistence type="inferred from homology"/>
<protein>
    <recommendedName>
        <fullName evidence="6">Enoyl-CoA hydratase domain-containing protein 3, mitochondrial</fullName>
    </recommendedName>
</protein>